<keyword evidence="3" id="KW-0175">Coiled coil</keyword>
<dbReference type="Gene3D" id="3.30.70.270">
    <property type="match status" value="1"/>
</dbReference>
<evidence type="ECO:0000313" key="5">
    <source>
        <dbReference type="EMBL" id="MCB6183276.1"/>
    </source>
</evidence>
<dbReference type="PROSITE" id="PS50887">
    <property type="entry name" value="GGDEF"/>
    <property type="match status" value="1"/>
</dbReference>
<dbReference type="EMBL" id="JAJBZT010000003">
    <property type="protein sequence ID" value="MCB6183276.1"/>
    <property type="molecule type" value="Genomic_DNA"/>
</dbReference>
<comment type="catalytic activity">
    <reaction evidence="2">
        <text>2 GTP = 3',3'-c-di-GMP + 2 diphosphate</text>
        <dbReference type="Rhea" id="RHEA:24898"/>
        <dbReference type="ChEBI" id="CHEBI:33019"/>
        <dbReference type="ChEBI" id="CHEBI:37565"/>
        <dbReference type="ChEBI" id="CHEBI:58805"/>
        <dbReference type="EC" id="2.7.7.65"/>
    </reaction>
</comment>
<gene>
    <name evidence="5" type="ORF">LIN78_06935</name>
</gene>
<feature type="coiled-coil region" evidence="3">
    <location>
        <begin position="116"/>
        <end position="143"/>
    </location>
</feature>
<accession>A0ABS8D530</accession>
<name>A0ABS8D530_9NEIS</name>
<evidence type="ECO:0000256" key="3">
    <source>
        <dbReference type="SAM" id="Coils"/>
    </source>
</evidence>
<dbReference type="EC" id="2.7.7.65" evidence="1"/>
<proteinExistence type="predicted"/>
<dbReference type="InterPro" id="IPR029787">
    <property type="entry name" value="Nucleotide_cyclase"/>
</dbReference>
<dbReference type="InterPro" id="IPR050469">
    <property type="entry name" value="Diguanylate_Cyclase"/>
</dbReference>
<reference evidence="5" key="1">
    <citation type="submission" date="2021-10" db="EMBL/GenBank/DDBJ databases">
        <title>The complete genome sequence of Leeia sp. TBRC 13508.</title>
        <authorList>
            <person name="Charoenyingcharoen P."/>
            <person name="Yukphan P."/>
        </authorList>
    </citation>
    <scope>NUCLEOTIDE SEQUENCE</scope>
    <source>
        <strain evidence="5">TBRC 13508</strain>
    </source>
</reference>
<dbReference type="PANTHER" id="PTHR45138">
    <property type="entry name" value="REGULATORY COMPONENTS OF SENSORY TRANSDUCTION SYSTEM"/>
    <property type="match status" value="1"/>
</dbReference>
<dbReference type="CDD" id="cd01949">
    <property type="entry name" value="GGDEF"/>
    <property type="match status" value="1"/>
</dbReference>
<comment type="caution">
    <text evidence="5">The sequence shown here is derived from an EMBL/GenBank/DDBJ whole genome shotgun (WGS) entry which is preliminary data.</text>
</comment>
<dbReference type="RefSeq" id="WP_227179893.1">
    <property type="nucleotide sequence ID" value="NZ_JAJBZT010000003.1"/>
</dbReference>
<dbReference type="SUPFAM" id="SSF55073">
    <property type="entry name" value="Nucleotide cyclase"/>
    <property type="match status" value="1"/>
</dbReference>
<protein>
    <recommendedName>
        <fullName evidence="1">diguanylate cyclase</fullName>
        <ecNumber evidence="1">2.7.7.65</ecNumber>
    </recommendedName>
</protein>
<keyword evidence="6" id="KW-1185">Reference proteome</keyword>
<dbReference type="NCBIfam" id="TIGR00254">
    <property type="entry name" value="GGDEF"/>
    <property type="match status" value="1"/>
</dbReference>
<evidence type="ECO:0000256" key="2">
    <source>
        <dbReference type="ARBA" id="ARBA00034247"/>
    </source>
</evidence>
<evidence type="ECO:0000313" key="6">
    <source>
        <dbReference type="Proteomes" id="UP001165395"/>
    </source>
</evidence>
<dbReference type="SMART" id="SM00267">
    <property type="entry name" value="GGDEF"/>
    <property type="match status" value="1"/>
</dbReference>
<evidence type="ECO:0000256" key="1">
    <source>
        <dbReference type="ARBA" id="ARBA00012528"/>
    </source>
</evidence>
<organism evidence="5 6">
    <name type="scientific">Leeia speluncae</name>
    <dbReference type="NCBI Taxonomy" id="2884804"/>
    <lineage>
        <taxon>Bacteria</taxon>
        <taxon>Pseudomonadati</taxon>
        <taxon>Pseudomonadota</taxon>
        <taxon>Betaproteobacteria</taxon>
        <taxon>Neisseriales</taxon>
        <taxon>Leeiaceae</taxon>
        <taxon>Leeia</taxon>
    </lineage>
</organism>
<sequence length="307" mass="34031">MPASPADIARIALIRLAEQALPPTPENYARFYYEVTGDTPPAAEKNAGIDEAFVGQLHEVVNSASSTTLNLIQYLGGSNQSISQSIEHLSEIEEKQQIMSLLGSILETTRSMHLTVESSRVELNETRQSLQTLQQEIEETQHGIHHDQLTGAQNRLGMDKTLAREVLKAQQNKGRLTICLLSVDSFNDYKANFGIDLSGKILQHLVTISRSVMRDSDSMVRYGDEEFLLILPETDLKGAKFVLDRLQLILQRSSMYVQNEKVTISISGGIAQMGGQERVQALVVRADRALYHARANGHAQITFAKDA</sequence>
<dbReference type="InterPro" id="IPR000160">
    <property type="entry name" value="GGDEF_dom"/>
</dbReference>
<dbReference type="Proteomes" id="UP001165395">
    <property type="component" value="Unassembled WGS sequence"/>
</dbReference>
<dbReference type="PANTHER" id="PTHR45138:SF9">
    <property type="entry name" value="DIGUANYLATE CYCLASE DGCM-RELATED"/>
    <property type="match status" value="1"/>
</dbReference>
<evidence type="ECO:0000259" key="4">
    <source>
        <dbReference type="PROSITE" id="PS50887"/>
    </source>
</evidence>
<dbReference type="InterPro" id="IPR043128">
    <property type="entry name" value="Rev_trsase/Diguanyl_cyclase"/>
</dbReference>
<dbReference type="Pfam" id="PF00990">
    <property type="entry name" value="GGDEF"/>
    <property type="match status" value="1"/>
</dbReference>
<feature type="domain" description="GGDEF" evidence="4">
    <location>
        <begin position="174"/>
        <end position="306"/>
    </location>
</feature>